<keyword evidence="3 4" id="KW-0413">Isomerase</keyword>
<feature type="domain" description="Pseudouridine synthase I TruA alpha/beta" evidence="6">
    <location>
        <begin position="69"/>
        <end position="178"/>
    </location>
</feature>
<dbReference type="SMR" id="A0A8T3BHY0"/>
<dbReference type="SUPFAM" id="SSF55120">
    <property type="entry name" value="Pseudouridine synthase"/>
    <property type="match status" value="1"/>
</dbReference>
<evidence type="ECO:0000256" key="2">
    <source>
        <dbReference type="ARBA" id="ARBA00022694"/>
    </source>
</evidence>
<dbReference type="Gene3D" id="3.30.70.660">
    <property type="entry name" value="Pseudouridine synthase I, catalytic domain, C-terminal subdomain"/>
    <property type="match status" value="1"/>
</dbReference>
<dbReference type="FunFam" id="3.30.70.580:FF:000008">
    <property type="entry name" value="tRNA pseudouridine synthase A"/>
    <property type="match status" value="1"/>
</dbReference>
<feature type="domain" description="Pseudouridine synthase I TruA alpha/beta" evidence="6">
    <location>
        <begin position="220"/>
        <end position="368"/>
    </location>
</feature>
<reference evidence="7" key="1">
    <citation type="journal article" date="2022" name="Front. Genet.">
        <title>Chromosome-Scale Assembly of the Dendrobium nobile Genome Provides Insights Into the Molecular Mechanism of the Biosynthesis of the Medicinal Active Ingredient of Dendrobium.</title>
        <authorList>
            <person name="Xu Q."/>
            <person name="Niu S.-C."/>
            <person name="Li K.-L."/>
            <person name="Zheng P.-J."/>
            <person name="Zhang X.-J."/>
            <person name="Jia Y."/>
            <person name="Liu Y."/>
            <person name="Niu Y.-X."/>
            <person name="Yu L.-H."/>
            <person name="Chen D.-F."/>
            <person name="Zhang G.-Q."/>
        </authorList>
    </citation>
    <scope>NUCLEOTIDE SEQUENCE</scope>
    <source>
        <tissue evidence="7">Leaf</tissue>
    </source>
</reference>
<comment type="caution">
    <text evidence="7">The sequence shown here is derived from an EMBL/GenBank/DDBJ whole genome shotgun (WGS) entry which is preliminary data.</text>
</comment>
<accession>A0A8T3BHY0</accession>
<proteinExistence type="inferred from homology"/>
<dbReference type="InterPro" id="IPR020094">
    <property type="entry name" value="TruA/RsuA/RluB/E/F_N"/>
</dbReference>
<dbReference type="CDD" id="cd02570">
    <property type="entry name" value="PseudoU_synth_EcTruA"/>
    <property type="match status" value="1"/>
</dbReference>
<evidence type="ECO:0000259" key="6">
    <source>
        <dbReference type="Pfam" id="PF01416"/>
    </source>
</evidence>
<evidence type="ECO:0000256" key="4">
    <source>
        <dbReference type="RuleBase" id="RU003792"/>
    </source>
</evidence>
<dbReference type="InterPro" id="IPR020095">
    <property type="entry name" value="PsdUridine_synth_TruA_C"/>
</dbReference>
<feature type="region of interest" description="Disordered" evidence="5">
    <location>
        <begin position="1"/>
        <end position="45"/>
    </location>
</feature>
<dbReference type="InterPro" id="IPR020097">
    <property type="entry name" value="PsdUridine_synth_TruA_a/b_dom"/>
</dbReference>
<evidence type="ECO:0000256" key="1">
    <source>
        <dbReference type="ARBA" id="ARBA00009375"/>
    </source>
</evidence>
<dbReference type="Pfam" id="PF01416">
    <property type="entry name" value="PseudoU_synth_1"/>
    <property type="match status" value="2"/>
</dbReference>
<sequence length="371" mass="41351">MPLNLGETDTAKRPLNIPLESGEPSKVAKISEGGEDAEGSDKEAQQHELLEQGAHGMSQNPRLQRYLLAVEYIGTRFFGSQKQPNCRTVAGVLEEAFIKFVGHPVSVVLSSRTDTGVHALSNVFHVDVERISKRRPNEVLPPHEPGVVRRAVNHFLQKEGDITVIEVQCVPTDFHARFRALERTYFYRLLSGSEEPLPVFEKDRAWHVFEQLDLIAIRKACSILVGHHDFSSFRAAGCQATSPVKTLDELGICEVASFLCFPSRTERREMSFKSSTDDTCVSNVVPETCTTESNGSFGERNRHRCFVITARARSFLYHQVRLLVGVLKRVGTGELTVEDVKKILNAKTVQSAIPMAPACGLYLGNVKYHFS</sequence>
<dbReference type="Gene3D" id="3.30.70.580">
    <property type="entry name" value="Pseudouridine synthase I, catalytic domain, N-terminal subdomain"/>
    <property type="match status" value="1"/>
</dbReference>
<comment type="similarity">
    <text evidence="1 4">Belongs to the tRNA pseudouridine synthase TruA family.</text>
</comment>
<dbReference type="GO" id="GO:0031119">
    <property type="term" value="P:tRNA pseudouridine synthesis"/>
    <property type="evidence" value="ECO:0007669"/>
    <property type="project" value="TreeGrafter"/>
</dbReference>
<evidence type="ECO:0000256" key="3">
    <source>
        <dbReference type="ARBA" id="ARBA00023235"/>
    </source>
</evidence>
<dbReference type="AlphaFoldDB" id="A0A8T3BHY0"/>
<dbReference type="HAMAP" id="MF_00171">
    <property type="entry name" value="TruA"/>
    <property type="match status" value="1"/>
</dbReference>
<evidence type="ECO:0000313" key="8">
    <source>
        <dbReference type="Proteomes" id="UP000829196"/>
    </source>
</evidence>
<keyword evidence="2 4" id="KW-0819">tRNA processing</keyword>
<dbReference type="PANTHER" id="PTHR11142">
    <property type="entry name" value="PSEUDOURIDYLATE SYNTHASE"/>
    <property type="match status" value="1"/>
</dbReference>
<evidence type="ECO:0000313" key="7">
    <source>
        <dbReference type="EMBL" id="KAI0510708.1"/>
    </source>
</evidence>
<comment type="catalytic activity">
    <reaction evidence="4">
        <text>uridine(38/39/40) in tRNA = pseudouridine(38/39/40) in tRNA</text>
        <dbReference type="Rhea" id="RHEA:22376"/>
        <dbReference type="Rhea" id="RHEA-COMP:10085"/>
        <dbReference type="Rhea" id="RHEA-COMP:10087"/>
        <dbReference type="ChEBI" id="CHEBI:65314"/>
        <dbReference type="ChEBI" id="CHEBI:65315"/>
        <dbReference type="EC" id="5.4.99.12"/>
    </reaction>
</comment>
<dbReference type="GO" id="GO:0003723">
    <property type="term" value="F:RNA binding"/>
    <property type="evidence" value="ECO:0007669"/>
    <property type="project" value="InterPro"/>
</dbReference>
<dbReference type="EMBL" id="JAGYWB010000009">
    <property type="protein sequence ID" value="KAI0510708.1"/>
    <property type="molecule type" value="Genomic_DNA"/>
</dbReference>
<organism evidence="7 8">
    <name type="scientific">Dendrobium nobile</name>
    <name type="common">Orchid</name>
    <dbReference type="NCBI Taxonomy" id="94219"/>
    <lineage>
        <taxon>Eukaryota</taxon>
        <taxon>Viridiplantae</taxon>
        <taxon>Streptophyta</taxon>
        <taxon>Embryophyta</taxon>
        <taxon>Tracheophyta</taxon>
        <taxon>Spermatophyta</taxon>
        <taxon>Magnoliopsida</taxon>
        <taxon>Liliopsida</taxon>
        <taxon>Asparagales</taxon>
        <taxon>Orchidaceae</taxon>
        <taxon>Epidendroideae</taxon>
        <taxon>Malaxideae</taxon>
        <taxon>Dendrobiinae</taxon>
        <taxon>Dendrobium</taxon>
    </lineage>
</organism>
<dbReference type="GO" id="GO:0160147">
    <property type="term" value="F:tRNA pseudouridine(38-40) synthase activity"/>
    <property type="evidence" value="ECO:0007669"/>
    <property type="project" value="UniProtKB-EC"/>
</dbReference>
<dbReference type="InterPro" id="IPR001406">
    <property type="entry name" value="PsdUridine_synth_TruA"/>
</dbReference>
<name>A0A8T3BHY0_DENNO</name>
<dbReference type="OrthoDB" id="271910at2759"/>
<dbReference type="PANTHER" id="PTHR11142:SF0">
    <property type="entry name" value="TRNA PSEUDOURIDINE SYNTHASE-LIKE 1"/>
    <property type="match status" value="1"/>
</dbReference>
<gene>
    <name evidence="7" type="ORF">KFK09_011317</name>
</gene>
<dbReference type="EC" id="5.4.99.12" evidence="4"/>
<dbReference type="Proteomes" id="UP000829196">
    <property type="component" value="Unassembled WGS sequence"/>
</dbReference>
<keyword evidence="8" id="KW-1185">Reference proteome</keyword>
<protein>
    <recommendedName>
        <fullName evidence="4">tRNA pseudouridine synthase</fullName>
        <ecNumber evidence="4">5.4.99.12</ecNumber>
    </recommendedName>
</protein>
<evidence type="ECO:0000256" key="5">
    <source>
        <dbReference type="SAM" id="MobiDB-lite"/>
    </source>
</evidence>
<dbReference type="InterPro" id="IPR020103">
    <property type="entry name" value="PsdUridine_synth_cat_dom_sf"/>
</dbReference>